<evidence type="ECO:0000313" key="2">
    <source>
        <dbReference type="Proteomes" id="UP001187734"/>
    </source>
</evidence>
<comment type="caution">
    <text evidence="1">The sequence shown here is derived from an EMBL/GenBank/DDBJ whole genome shotgun (WGS) entry which is preliminary data.</text>
</comment>
<sequence>MESLPGYFMQHATNVIRLRIEAHPWGLFGTGGDFGIRLPLRGYTLPSLRSLTLKNIQIGIELIEFLMSHGDGLKELTMEDCMCDEGWLRNSTPAWDDLWLTLRADSSNIANVSVVQTRTPPLAYMEGYEGFEPSPDSESFSKIRKMLEEDEGLVLWRYVTVDTEYRMVFEVKERNISCFEEGEDQREYSILLDVIREQIKNALVES</sequence>
<organism evidence="1 2">
    <name type="scientific">Fusarium torulosum</name>
    <dbReference type="NCBI Taxonomy" id="33205"/>
    <lineage>
        <taxon>Eukaryota</taxon>
        <taxon>Fungi</taxon>
        <taxon>Dikarya</taxon>
        <taxon>Ascomycota</taxon>
        <taxon>Pezizomycotina</taxon>
        <taxon>Sordariomycetes</taxon>
        <taxon>Hypocreomycetidae</taxon>
        <taxon>Hypocreales</taxon>
        <taxon>Nectriaceae</taxon>
        <taxon>Fusarium</taxon>
    </lineage>
</organism>
<dbReference type="AlphaFoldDB" id="A0AAE8M7X9"/>
<dbReference type="EMBL" id="ONZP01000183">
    <property type="protein sequence ID" value="SPJ75937.1"/>
    <property type="molecule type" value="Genomic_DNA"/>
</dbReference>
<accession>A0AAE8M7X9</accession>
<reference evidence="1" key="1">
    <citation type="submission" date="2018-03" db="EMBL/GenBank/DDBJ databases">
        <authorList>
            <person name="Guldener U."/>
        </authorList>
    </citation>
    <scope>NUCLEOTIDE SEQUENCE</scope>
</reference>
<dbReference type="Proteomes" id="UP001187734">
    <property type="component" value="Unassembled WGS sequence"/>
</dbReference>
<keyword evidence="2" id="KW-1185">Reference proteome</keyword>
<protein>
    <submittedName>
        <fullName evidence="1">Uncharacterized protein</fullName>
    </submittedName>
</protein>
<proteinExistence type="predicted"/>
<gene>
    <name evidence="1" type="ORF">FTOL_05668</name>
</gene>
<name>A0AAE8M7X9_9HYPO</name>
<evidence type="ECO:0000313" key="1">
    <source>
        <dbReference type="EMBL" id="SPJ75937.1"/>
    </source>
</evidence>